<dbReference type="PANTHER" id="PTHR31694">
    <property type="entry name" value="DESICCATION-LIKE PROTEIN"/>
    <property type="match status" value="1"/>
</dbReference>
<dbReference type="PANTHER" id="PTHR31694:SF26">
    <property type="entry name" value="OS05G0151100 PROTEIN"/>
    <property type="match status" value="1"/>
</dbReference>
<proteinExistence type="predicted"/>
<organism evidence="2 3">
    <name type="scientific">Lachnellula willkommii</name>
    <dbReference type="NCBI Taxonomy" id="215461"/>
    <lineage>
        <taxon>Eukaryota</taxon>
        <taxon>Fungi</taxon>
        <taxon>Dikarya</taxon>
        <taxon>Ascomycota</taxon>
        <taxon>Pezizomycotina</taxon>
        <taxon>Leotiomycetes</taxon>
        <taxon>Helotiales</taxon>
        <taxon>Lachnaceae</taxon>
        <taxon>Lachnellula</taxon>
    </lineage>
</organism>
<evidence type="ECO:0000256" key="1">
    <source>
        <dbReference type="SAM" id="SignalP"/>
    </source>
</evidence>
<comment type="caution">
    <text evidence="2">The sequence shown here is derived from an EMBL/GenBank/DDBJ whole genome shotgun (WGS) entry which is preliminary data.</text>
</comment>
<evidence type="ECO:0000313" key="2">
    <source>
        <dbReference type="EMBL" id="TVY94453.1"/>
    </source>
</evidence>
<dbReference type="EMBL" id="QGML01000008">
    <property type="protein sequence ID" value="TVY94453.1"/>
    <property type="molecule type" value="Genomic_DNA"/>
</dbReference>
<protein>
    <submittedName>
        <fullName evidence="2">Protein rds1</fullName>
    </submittedName>
</protein>
<keyword evidence="1" id="KW-0732">Signal</keyword>
<evidence type="ECO:0000313" key="3">
    <source>
        <dbReference type="Proteomes" id="UP000315522"/>
    </source>
</evidence>
<name>A0A559MNB7_9HELO</name>
<dbReference type="SUPFAM" id="SSF47240">
    <property type="entry name" value="Ferritin-like"/>
    <property type="match status" value="1"/>
</dbReference>
<feature type="chain" id="PRO_5021819421" evidence="1">
    <location>
        <begin position="19"/>
        <end position="304"/>
    </location>
</feature>
<reference evidence="2 3" key="1">
    <citation type="submission" date="2018-05" db="EMBL/GenBank/DDBJ databases">
        <title>Genome sequencing and assembly of the regulated plant pathogen Lachnellula willkommii and related sister species for the development of diagnostic species identification markers.</title>
        <authorList>
            <person name="Giroux E."/>
            <person name="Bilodeau G."/>
        </authorList>
    </citation>
    <scope>NUCLEOTIDE SEQUENCE [LARGE SCALE GENOMIC DNA]</scope>
    <source>
        <strain evidence="2 3">CBS 172.35</strain>
    </source>
</reference>
<sequence length="304" mass="31700">MKYAVSVAALAAAGMVSAGPIATRQSSTDIDVTILNYALTLEHLEDKFYREGLANYSQADFANAGFDSTFYANLKEVSYDETTHVSFLTKALGNAATAECTYSFPSTDPKSFVALAGVLEGVGISAYLGAAALISNPDYLTAAGSILTVESRHNSYIRASQKQSPFPQAFDVPLDFDEVYSLAAAFIVSCPTTNPTLPVKAFAPLTLSTTGTVKSGDVITVATPGYTLAAANGKDPIYAAFITVTGPLISVATPTSGGFTVTVPQGINGQSYLVLTSCSDTVTDDTIKSGPLIVEITNPYPSTS</sequence>
<keyword evidence="3" id="KW-1185">Reference proteome</keyword>
<dbReference type="Pfam" id="PF13668">
    <property type="entry name" value="Ferritin_2"/>
    <property type="match status" value="1"/>
</dbReference>
<dbReference type="CDD" id="cd00657">
    <property type="entry name" value="Ferritin_like"/>
    <property type="match status" value="1"/>
</dbReference>
<feature type="signal peptide" evidence="1">
    <location>
        <begin position="1"/>
        <end position="18"/>
    </location>
</feature>
<dbReference type="InterPro" id="IPR052965">
    <property type="entry name" value="Pigment-catalase-like"/>
</dbReference>
<dbReference type="AlphaFoldDB" id="A0A559MNB7"/>
<dbReference type="Proteomes" id="UP000315522">
    <property type="component" value="Unassembled WGS sequence"/>
</dbReference>
<dbReference type="InterPro" id="IPR009078">
    <property type="entry name" value="Ferritin-like_SF"/>
</dbReference>
<accession>A0A559MNB7</accession>
<gene>
    <name evidence="2" type="primary">rds1_2</name>
    <name evidence="2" type="ORF">LAWI1_G000226</name>
</gene>